<dbReference type="EMBL" id="BMXB01000001">
    <property type="protein sequence ID" value="GHA28233.1"/>
    <property type="molecule type" value="Genomic_DNA"/>
</dbReference>
<evidence type="ECO:0000313" key="1">
    <source>
        <dbReference type="EMBL" id="GHA28233.1"/>
    </source>
</evidence>
<dbReference type="AlphaFoldDB" id="A0A918S7T6"/>
<gene>
    <name evidence="1" type="ORF">GCM10007103_07260</name>
</gene>
<reference evidence="1" key="1">
    <citation type="journal article" date="2014" name="Int. J. Syst. Evol. Microbiol.">
        <title>Complete genome sequence of Corynebacterium casei LMG S-19264T (=DSM 44701T), isolated from a smear-ripened cheese.</title>
        <authorList>
            <consortium name="US DOE Joint Genome Institute (JGI-PGF)"/>
            <person name="Walter F."/>
            <person name="Albersmeier A."/>
            <person name="Kalinowski J."/>
            <person name="Ruckert C."/>
        </authorList>
    </citation>
    <scope>NUCLEOTIDE SEQUENCE</scope>
    <source>
        <strain evidence="1">KCTC 12719</strain>
    </source>
</reference>
<evidence type="ECO:0008006" key="3">
    <source>
        <dbReference type="Google" id="ProtNLM"/>
    </source>
</evidence>
<reference evidence="1" key="2">
    <citation type="submission" date="2020-09" db="EMBL/GenBank/DDBJ databases">
        <authorList>
            <person name="Sun Q."/>
            <person name="Kim S."/>
        </authorList>
    </citation>
    <scope>NUCLEOTIDE SEQUENCE</scope>
    <source>
        <strain evidence="1">KCTC 12719</strain>
    </source>
</reference>
<dbReference type="Pfam" id="PF07920">
    <property type="entry name" value="DUF1684"/>
    <property type="match status" value="1"/>
</dbReference>
<dbReference type="InterPro" id="IPR012467">
    <property type="entry name" value="DUF1684"/>
</dbReference>
<dbReference type="PANTHER" id="PTHR41913:SF1">
    <property type="entry name" value="DUF1684 DOMAIN-CONTAINING PROTEIN"/>
    <property type="match status" value="1"/>
</dbReference>
<organism evidence="1 2">
    <name type="scientific">Salinimicrobium marinum</name>
    <dbReference type="NCBI Taxonomy" id="680283"/>
    <lineage>
        <taxon>Bacteria</taxon>
        <taxon>Pseudomonadati</taxon>
        <taxon>Bacteroidota</taxon>
        <taxon>Flavobacteriia</taxon>
        <taxon>Flavobacteriales</taxon>
        <taxon>Flavobacteriaceae</taxon>
        <taxon>Salinimicrobium</taxon>
    </lineage>
</organism>
<dbReference type="PANTHER" id="PTHR41913">
    <property type="entry name" value="DUF1684 DOMAIN-CONTAINING PROTEIN"/>
    <property type="match status" value="1"/>
</dbReference>
<comment type="caution">
    <text evidence="1">The sequence shown here is derived from an EMBL/GenBank/DDBJ whole genome shotgun (WGS) entry which is preliminary data.</text>
</comment>
<dbReference type="Proteomes" id="UP000610456">
    <property type="component" value="Unassembled WGS sequence"/>
</dbReference>
<keyword evidence="2" id="KW-1185">Reference proteome</keyword>
<protein>
    <recommendedName>
        <fullName evidence="3">DUF1684 domain-containing protein</fullName>
    </recommendedName>
</protein>
<sequence>MFRLNDFLILNKMKLLTLVFVLLFFSFGSAQNSEKLAAIAEFQKKMNRDFKDPEHSPLKEYDRKQFEALDFFPADTSYSVVAEFVRTPYETPFEMPTTTDRKPVYVKYGEAYFTLNEKEYKLNLYQNQELILNPEYEDYLFIPFTDLTNGVTTYSGGRYLDMRIPKGKDLVIDFNKAYNPYCAYNGKYSCPIPPAENHIDMRIYAGVKDFQKEGN</sequence>
<accession>A0A918S7T6</accession>
<name>A0A918S7T6_9FLAO</name>
<evidence type="ECO:0000313" key="2">
    <source>
        <dbReference type="Proteomes" id="UP000610456"/>
    </source>
</evidence>
<proteinExistence type="predicted"/>